<dbReference type="Proteomes" id="UP000030641">
    <property type="component" value="Unassembled WGS sequence"/>
</dbReference>
<dbReference type="EMBL" id="KL584762">
    <property type="protein sequence ID" value="KEQ94420.1"/>
    <property type="molecule type" value="Genomic_DNA"/>
</dbReference>
<gene>
    <name evidence="1" type="ORF">AUEXF2481DRAFT_273649</name>
</gene>
<dbReference type="RefSeq" id="XP_013343020.1">
    <property type="nucleotide sequence ID" value="XM_013487566.1"/>
</dbReference>
<dbReference type="GeneID" id="25363473"/>
<keyword evidence="2" id="KW-1185">Reference proteome</keyword>
<evidence type="ECO:0000313" key="1">
    <source>
        <dbReference type="EMBL" id="KEQ94420.1"/>
    </source>
</evidence>
<sequence>MLCETILLEFFDLLLESGDHVVLGLGYCCAAFVEFVYLTRLRFDLLLFNEKDSLEVGDLATHSPEHAIVALLCTILILCCSNTGCHTLSCAKILFEVNDLDTKVFNFLLSRAGELSIVVLRISVLSVRMGLGYGRLLVTSLGFQFVVMPVGCNVRSRALLYRINPRSPLLLSFRV</sequence>
<dbReference type="HOGENOM" id="CLU_1532235_0_0_1"/>
<name>A0A074Y9H4_AURSE</name>
<dbReference type="AlphaFoldDB" id="A0A074Y9H4"/>
<proteinExistence type="predicted"/>
<organism evidence="1 2">
    <name type="scientific">Aureobasidium subglaciale (strain EXF-2481)</name>
    <name type="common">Aureobasidium pullulans var. subglaciale</name>
    <dbReference type="NCBI Taxonomy" id="1043005"/>
    <lineage>
        <taxon>Eukaryota</taxon>
        <taxon>Fungi</taxon>
        <taxon>Dikarya</taxon>
        <taxon>Ascomycota</taxon>
        <taxon>Pezizomycotina</taxon>
        <taxon>Dothideomycetes</taxon>
        <taxon>Dothideomycetidae</taxon>
        <taxon>Dothideales</taxon>
        <taxon>Saccotheciaceae</taxon>
        <taxon>Aureobasidium</taxon>
    </lineage>
</organism>
<dbReference type="InParanoid" id="A0A074Y9H4"/>
<protein>
    <submittedName>
        <fullName evidence="1">Uncharacterized protein</fullName>
    </submittedName>
</protein>
<evidence type="ECO:0000313" key="2">
    <source>
        <dbReference type="Proteomes" id="UP000030641"/>
    </source>
</evidence>
<reference evidence="1 2" key="1">
    <citation type="journal article" date="2014" name="BMC Genomics">
        <title>Genome sequencing of four Aureobasidium pullulans varieties: biotechnological potential, stress tolerance, and description of new species.</title>
        <authorList>
            <person name="Gostin Ar C."/>
            <person name="Ohm R.A."/>
            <person name="Kogej T."/>
            <person name="Sonjak S."/>
            <person name="Turk M."/>
            <person name="Zajc J."/>
            <person name="Zalar P."/>
            <person name="Grube M."/>
            <person name="Sun H."/>
            <person name="Han J."/>
            <person name="Sharma A."/>
            <person name="Chiniquy J."/>
            <person name="Ngan C.Y."/>
            <person name="Lipzen A."/>
            <person name="Barry K."/>
            <person name="Grigoriev I.V."/>
            <person name="Gunde-Cimerman N."/>
        </authorList>
    </citation>
    <scope>NUCLEOTIDE SEQUENCE [LARGE SCALE GENOMIC DNA]</scope>
    <source>
        <strain evidence="1 2">EXF-2481</strain>
    </source>
</reference>
<accession>A0A074Y9H4</accession>